<evidence type="ECO:0000313" key="5">
    <source>
        <dbReference type="Proteomes" id="UP001060919"/>
    </source>
</evidence>
<dbReference type="PANTHER" id="PTHR46558:SF11">
    <property type="entry name" value="HTH-TYPE TRANSCRIPTIONAL REGULATOR XRE"/>
    <property type="match status" value="1"/>
</dbReference>
<dbReference type="EMBL" id="AP026867">
    <property type="protein sequence ID" value="BDS10671.1"/>
    <property type="molecule type" value="Genomic_DNA"/>
</dbReference>
<proteinExistence type="predicted"/>
<evidence type="ECO:0000313" key="3">
    <source>
        <dbReference type="EMBL" id="BDS10665.1"/>
    </source>
</evidence>
<dbReference type="PROSITE" id="PS50943">
    <property type="entry name" value="HTH_CROC1"/>
    <property type="match status" value="1"/>
</dbReference>
<dbReference type="Proteomes" id="UP001060919">
    <property type="component" value="Chromosome"/>
</dbReference>
<protein>
    <submittedName>
        <fullName evidence="4">Helix-turn-helix transcriptional regulator</fullName>
    </submittedName>
</protein>
<keyword evidence="1" id="KW-0238">DNA-binding</keyword>
<dbReference type="SUPFAM" id="SSF47413">
    <property type="entry name" value="lambda repressor-like DNA-binding domains"/>
    <property type="match status" value="1"/>
</dbReference>
<dbReference type="InterPro" id="IPR010982">
    <property type="entry name" value="Lambda_DNA-bd_dom_sf"/>
</dbReference>
<name>A0A916DQE1_9BACT</name>
<keyword evidence="5" id="KW-1185">Reference proteome</keyword>
<organism evidence="4 5">
    <name type="scientific">Aureispira anguillae</name>
    <dbReference type="NCBI Taxonomy" id="2864201"/>
    <lineage>
        <taxon>Bacteria</taxon>
        <taxon>Pseudomonadati</taxon>
        <taxon>Bacteroidota</taxon>
        <taxon>Saprospiria</taxon>
        <taxon>Saprospirales</taxon>
        <taxon>Saprospiraceae</taxon>
        <taxon>Aureispira</taxon>
    </lineage>
</organism>
<dbReference type="EMBL" id="AP026867">
    <property type="protein sequence ID" value="BDS10665.1"/>
    <property type="molecule type" value="Genomic_DNA"/>
</dbReference>
<dbReference type="PANTHER" id="PTHR46558">
    <property type="entry name" value="TRACRIPTIONAL REGULATORY PROTEIN-RELATED-RELATED"/>
    <property type="match status" value="1"/>
</dbReference>
<dbReference type="CDD" id="cd00093">
    <property type="entry name" value="HTH_XRE"/>
    <property type="match status" value="1"/>
</dbReference>
<dbReference type="Gene3D" id="1.10.260.40">
    <property type="entry name" value="lambda repressor-like DNA-binding domains"/>
    <property type="match status" value="1"/>
</dbReference>
<dbReference type="GO" id="GO:0003677">
    <property type="term" value="F:DNA binding"/>
    <property type="evidence" value="ECO:0007669"/>
    <property type="project" value="UniProtKB-KW"/>
</dbReference>
<accession>A0A916DQE1</accession>
<dbReference type="AlphaFoldDB" id="A0A916DQE1"/>
<dbReference type="Pfam" id="PF01381">
    <property type="entry name" value="HTH_3"/>
    <property type="match status" value="1"/>
</dbReference>
<reference evidence="4" key="1">
    <citation type="submission" date="2022-09" db="EMBL/GenBank/DDBJ databases">
        <title>Aureispira anguillicida sp. nov., isolated from Leptocephalus of Japanese eel Anguilla japonica.</title>
        <authorList>
            <person name="Yuasa K."/>
            <person name="Mekata T."/>
            <person name="Ikunari K."/>
        </authorList>
    </citation>
    <scope>NUCLEOTIDE SEQUENCE</scope>
    <source>
        <strain evidence="4">EL160426</strain>
    </source>
</reference>
<evidence type="ECO:0000256" key="1">
    <source>
        <dbReference type="ARBA" id="ARBA00023125"/>
    </source>
</evidence>
<evidence type="ECO:0000313" key="4">
    <source>
        <dbReference type="EMBL" id="BDS10671.1"/>
    </source>
</evidence>
<dbReference type="InterPro" id="IPR001387">
    <property type="entry name" value="Cro/C1-type_HTH"/>
</dbReference>
<evidence type="ECO:0000259" key="2">
    <source>
        <dbReference type="PROSITE" id="PS50943"/>
    </source>
</evidence>
<dbReference type="RefSeq" id="WP_264791949.1">
    <property type="nucleotide sequence ID" value="NZ_AP026867.1"/>
</dbReference>
<dbReference type="KEGG" id="aup:AsAng_0013800"/>
<sequence>MSISNNIKLLREKKGLLQKQVALELGIGYSNYNKLEKGDRGISLEELIKIAKFYNLSIDEIVFLDEKKAIDIQIQDKPKNEQLELLEELDEEDKSIIYKLINTMLTKKRMKELLDSAPNTTS</sequence>
<dbReference type="KEGG" id="aup:AsAng_0013740"/>
<dbReference type="SMART" id="SM00530">
    <property type="entry name" value="HTH_XRE"/>
    <property type="match status" value="1"/>
</dbReference>
<feature type="domain" description="HTH cro/C1-type" evidence="2">
    <location>
        <begin position="7"/>
        <end position="61"/>
    </location>
</feature>
<gene>
    <name evidence="3" type="ORF">AsAng_0013740</name>
    <name evidence="4" type="ORF">AsAng_0013800</name>
</gene>